<organism evidence="1 2">
    <name type="scientific">Euhalothece natronophila Z-M001</name>
    <dbReference type="NCBI Taxonomy" id="522448"/>
    <lineage>
        <taxon>Bacteria</taxon>
        <taxon>Bacillati</taxon>
        <taxon>Cyanobacteriota</taxon>
        <taxon>Cyanophyceae</taxon>
        <taxon>Oscillatoriophycideae</taxon>
        <taxon>Chroococcales</taxon>
        <taxon>Halothecacae</taxon>
        <taxon>Halothece cluster</taxon>
        <taxon>Euhalothece</taxon>
    </lineage>
</organism>
<keyword evidence="2" id="KW-1185">Reference proteome</keyword>
<gene>
    <name evidence="1" type="ORF">FRE64_15585</name>
</gene>
<dbReference type="OrthoDB" id="428036at2"/>
<dbReference type="AlphaFoldDB" id="A0A5B8NQI1"/>
<dbReference type="Proteomes" id="UP000318453">
    <property type="component" value="Chromosome"/>
</dbReference>
<reference evidence="1" key="1">
    <citation type="submission" date="2019-08" db="EMBL/GenBank/DDBJ databases">
        <title>Carotenoids and Carotenoid Binding Proteins in the Halophilic Cyanobacterium Euhalothece sp. ZM00.</title>
        <authorList>
            <person name="Cho S.M."/>
            <person name="Song J.Y."/>
            <person name="Park Y.-I."/>
        </authorList>
    </citation>
    <scope>NUCLEOTIDE SEQUENCE [LARGE SCALE GENOMIC DNA]</scope>
    <source>
        <strain evidence="1">Z-M001</strain>
    </source>
</reference>
<dbReference type="Pfam" id="PF04365">
    <property type="entry name" value="BrnT_toxin"/>
    <property type="match status" value="1"/>
</dbReference>
<evidence type="ECO:0000313" key="1">
    <source>
        <dbReference type="EMBL" id="QDZ41238.1"/>
    </source>
</evidence>
<proteinExistence type="predicted"/>
<protein>
    <submittedName>
        <fullName evidence="1">BrnT family toxin</fullName>
    </submittedName>
</protein>
<dbReference type="RefSeq" id="WP_146297072.1">
    <property type="nucleotide sequence ID" value="NZ_CP042326.1"/>
</dbReference>
<accession>A0A5B8NQI1</accession>
<sequence>MKFTYDPAKSKSNQSKHGINFEQAQQLWLDPLRVEIEAQSTTEPRFMIIGKIEGKYWSAIVTYRHQTIRIISVRRSRQEEIRVYES</sequence>
<dbReference type="KEGG" id="enn:FRE64_15585"/>
<dbReference type="Gene3D" id="3.10.450.530">
    <property type="entry name" value="Ribonuclease toxin, BrnT, of type II toxin-antitoxin system"/>
    <property type="match status" value="1"/>
</dbReference>
<name>A0A5B8NQI1_9CHRO</name>
<evidence type="ECO:0000313" key="2">
    <source>
        <dbReference type="Proteomes" id="UP000318453"/>
    </source>
</evidence>
<dbReference type="InterPro" id="IPR007460">
    <property type="entry name" value="BrnT_toxin"/>
</dbReference>
<dbReference type="InterPro" id="IPR038573">
    <property type="entry name" value="BrnT_sf"/>
</dbReference>
<dbReference type="EMBL" id="CP042326">
    <property type="protein sequence ID" value="QDZ41238.1"/>
    <property type="molecule type" value="Genomic_DNA"/>
</dbReference>